<dbReference type="Proteomes" id="UP000267251">
    <property type="component" value="Unassembled WGS sequence"/>
</dbReference>
<gene>
    <name evidence="2" type="ORF">BJ684DRAFT_19129</name>
</gene>
<sequence>MASTGQGKRSLKDSILSFKDRQGTSSSGPIGGRRASPVVATKTFPPAHSTSVSPTEGERTPAMFPETPVPIPAPISTQTRPTSLPGHSLPSLLSFAKNPALALSSASFHISPHPQPKPATSSPSLIPLTRENLHSHTLMTNPDKEAFHRQRFAAWLDALRNQPPGPPEGAYTGEHIRLPHSLREKRSSRLGGGDAGTSRDTDEDQYHRSQHLPSSSPSSPPQRPGRLRRHHTISNGSSHFKALQDLWRELARNADRSIPRQRGKKKGGRRALPLPMGPDGSLVEGESGKERRRKKQKKQEKKKGILGKKREKRKKGSKERESVPPTQASVKSGDPISSTHALWKGKKGQMASPSAIAAKTTSPSSSPSASSISLASSTSHSSSTSSPSTGVETTAADIDTKHPGSLRDSPKGDDEDDLLNPLRSPPAPAFAMAPHTDGPPTDGVPSVTGLSFDPDDVDEDDEDDVEGVPCPHPVVHTSTSSSATSSSPRKAHRTERRNSAIVNEVSALFRRQRQRSSKGLKAFAKRINEALKRHPSPSSSSSSSSPNRGHRRSRSTTSPPPVHTSPVRSRPSLSSDPQPSSYFSVSPKIESPSSSPPQPPLTTRIYGKKDSPAASGTEDGSEIQMWGRFN</sequence>
<feature type="compositionally biased region" description="Basic residues" evidence="1">
    <location>
        <begin position="290"/>
        <end position="317"/>
    </location>
</feature>
<evidence type="ECO:0000313" key="2">
    <source>
        <dbReference type="EMBL" id="RKP14467.1"/>
    </source>
</evidence>
<keyword evidence="3" id="KW-1185">Reference proteome</keyword>
<protein>
    <submittedName>
        <fullName evidence="2">Uncharacterized protein</fullName>
    </submittedName>
</protein>
<feature type="compositionally biased region" description="Polar residues" evidence="1">
    <location>
        <begin position="324"/>
        <end position="340"/>
    </location>
</feature>
<feature type="compositionally biased region" description="Basic and acidic residues" evidence="1">
    <location>
        <begin position="197"/>
        <end position="207"/>
    </location>
</feature>
<reference evidence="3" key="1">
    <citation type="journal article" date="2018" name="Nat. Microbiol.">
        <title>Leveraging single-cell genomics to expand the fungal tree of life.</title>
        <authorList>
            <person name="Ahrendt S.R."/>
            <person name="Quandt C.A."/>
            <person name="Ciobanu D."/>
            <person name="Clum A."/>
            <person name="Salamov A."/>
            <person name="Andreopoulos B."/>
            <person name="Cheng J.F."/>
            <person name="Woyke T."/>
            <person name="Pelin A."/>
            <person name="Henrissat B."/>
            <person name="Reynolds N.K."/>
            <person name="Benny G.L."/>
            <person name="Smith M.E."/>
            <person name="James T.Y."/>
            <person name="Grigoriev I.V."/>
        </authorList>
    </citation>
    <scope>NUCLEOTIDE SEQUENCE [LARGE SCALE GENOMIC DNA]</scope>
</reference>
<dbReference type="EMBL" id="KZ987831">
    <property type="protein sequence ID" value="RKP14467.1"/>
    <property type="molecule type" value="Genomic_DNA"/>
</dbReference>
<feature type="compositionally biased region" description="Basic residues" evidence="1">
    <location>
        <begin position="259"/>
        <end position="269"/>
    </location>
</feature>
<feature type="compositionally biased region" description="Low complexity" evidence="1">
    <location>
        <begin position="351"/>
        <end position="389"/>
    </location>
</feature>
<feature type="compositionally biased region" description="Polar residues" evidence="1">
    <location>
        <begin position="573"/>
        <end position="583"/>
    </location>
</feature>
<name>A0A4P9Y631_9FUNG</name>
<proteinExistence type="predicted"/>
<evidence type="ECO:0000256" key="1">
    <source>
        <dbReference type="SAM" id="MobiDB-lite"/>
    </source>
</evidence>
<dbReference type="AlphaFoldDB" id="A0A4P9Y631"/>
<evidence type="ECO:0000313" key="3">
    <source>
        <dbReference type="Proteomes" id="UP000267251"/>
    </source>
</evidence>
<feature type="compositionally biased region" description="Low complexity" evidence="1">
    <location>
        <begin position="477"/>
        <end position="487"/>
    </location>
</feature>
<feature type="compositionally biased region" description="Low complexity" evidence="1">
    <location>
        <begin position="584"/>
        <end position="593"/>
    </location>
</feature>
<feature type="compositionally biased region" description="Acidic residues" evidence="1">
    <location>
        <begin position="453"/>
        <end position="466"/>
    </location>
</feature>
<organism evidence="2 3">
    <name type="scientific">Piptocephalis cylindrospora</name>
    <dbReference type="NCBI Taxonomy" id="1907219"/>
    <lineage>
        <taxon>Eukaryota</taxon>
        <taxon>Fungi</taxon>
        <taxon>Fungi incertae sedis</taxon>
        <taxon>Zoopagomycota</taxon>
        <taxon>Zoopagomycotina</taxon>
        <taxon>Zoopagomycetes</taxon>
        <taxon>Zoopagales</taxon>
        <taxon>Piptocephalidaceae</taxon>
        <taxon>Piptocephalis</taxon>
    </lineage>
</organism>
<accession>A0A4P9Y631</accession>
<feature type="region of interest" description="Disordered" evidence="1">
    <location>
        <begin position="254"/>
        <end position="630"/>
    </location>
</feature>
<dbReference type="OrthoDB" id="10565118at2759"/>
<feature type="compositionally biased region" description="Basic and acidic residues" evidence="1">
    <location>
        <begin position="174"/>
        <end position="187"/>
    </location>
</feature>
<feature type="region of interest" description="Disordered" evidence="1">
    <location>
        <begin position="159"/>
        <end position="239"/>
    </location>
</feature>
<feature type="compositionally biased region" description="Low complexity" evidence="1">
    <location>
        <begin position="536"/>
        <end position="547"/>
    </location>
</feature>
<feature type="region of interest" description="Disordered" evidence="1">
    <location>
        <begin position="1"/>
        <end position="86"/>
    </location>
</feature>